<accession>A0A9D1HF78</accession>
<protein>
    <submittedName>
        <fullName evidence="1">Uncharacterized protein</fullName>
    </submittedName>
</protein>
<dbReference type="Proteomes" id="UP000824159">
    <property type="component" value="Unassembled WGS sequence"/>
</dbReference>
<dbReference type="EMBL" id="DVLX01000078">
    <property type="protein sequence ID" value="HIT99822.1"/>
    <property type="molecule type" value="Genomic_DNA"/>
</dbReference>
<evidence type="ECO:0000313" key="1">
    <source>
        <dbReference type="EMBL" id="HIT99822.1"/>
    </source>
</evidence>
<proteinExistence type="predicted"/>
<comment type="caution">
    <text evidence="1">The sequence shown here is derived from an EMBL/GenBank/DDBJ whole genome shotgun (WGS) entry which is preliminary data.</text>
</comment>
<dbReference type="AlphaFoldDB" id="A0A9D1HF78"/>
<name>A0A9D1HF78_9FIRM</name>
<organism evidence="1 2">
    <name type="scientific">Candidatus Allocopromorpha excrementavium</name>
    <dbReference type="NCBI Taxonomy" id="2840741"/>
    <lineage>
        <taxon>Bacteria</taxon>
        <taxon>Bacillati</taxon>
        <taxon>Bacillota</taxon>
        <taxon>Clostridia</taxon>
        <taxon>Eubacteriales</taxon>
        <taxon>Eubacteriaceae</taxon>
        <taxon>Eubacteriaceae incertae sedis</taxon>
        <taxon>Candidatus Allocopromorpha</taxon>
    </lineage>
</organism>
<sequence>MREEKLYIKLDGYEQSILVRALNDLRNSLLENARSTDAVDELIIKTANAKRKTVRGKENYEER</sequence>
<reference evidence="1" key="1">
    <citation type="submission" date="2020-10" db="EMBL/GenBank/DDBJ databases">
        <authorList>
            <person name="Gilroy R."/>
        </authorList>
    </citation>
    <scope>NUCLEOTIDE SEQUENCE</scope>
    <source>
        <strain evidence="1">CHK176-22527</strain>
    </source>
</reference>
<reference evidence="1" key="2">
    <citation type="journal article" date="2021" name="PeerJ">
        <title>Extensive microbial diversity within the chicken gut microbiome revealed by metagenomics and culture.</title>
        <authorList>
            <person name="Gilroy R."/>
            <person name="Ravi A."/>
            <person name="Getino M."/>
            <person name="Pursley I."/>
            <person name="Horton D.L."/>
            <person name="Alikhan N.F."/>
            <person name="Baker D."/>
            <person name="Gharbi K."/>
            <person name="Hall N."/>
            <person name="Watson M."/>
            <person name="Adriaenssens E.M."/>
            <person name="Foster-Nyarko E."/>
            <person name="Jarju S."/>
            <person name="Secka A."/>
            <person name="Antonio M."/>
            <person name="Oren A."/>
            <person name="Chaudhuri R.R."/>
            <person name="La Ragione R."/>
            <person name="Hildebrand F."/>
            <person name="Pallen M.J."/>
        </authorList>
    </citation>
    <scope>NUCLEOTIDE SEQUENCE</scope>
    <source>
        <strain evidence="1">CHK176-22527</strain>
    </source>
</reference>
<gene>
    <name evidence="1" type="ORF">IAD12_06180</name>
</gene>
<evidence type="ECO:0000313" key="2">
    <source>
        <dbReference type="Proteomes" id="UP000824159"/>
    </source>
</evidence>